<evidence type="ECO:0000259" key="3">
    <source>
        <dbReference type="PROSITE" id="PS50015"/>
    </source>
</evidence>
<keyword evidence="5" id="KW-1185">Reference proteome</keyword>
<accession>A0A4Z2DN66</accession>
<dbReference type="AlphaFoldDB" id="A0A4Z2DN66"/>
<protein>
    <submittedName>
        <fullName evidence="4">Saposin B domain-containing protein isoform 1</fullName>
    </submittedName>
</protein>
<feature type="chain" id="PRO_5021378819" evidence="2">
    <location>
        <begin position="19"/>
        <end position="214"/>
    </location>
</feature>
<sequence>MLGIIVLLTVVMTGFATSANHTELDIDYKHAACNIIEYVQEKSLQIMKEEQFIKNLIEYVLLMTCENVNDLSIKRRCIHIMASETEMILKDFIDFVEINKLRTMLTWCQPSLKTANESNSTFDNENICIYGTMHFYLCTVCSTCETLVTFMKTFTQSEEAKSFIHQVIDKVCSLTGAFQSQCSLVGDIFVDKYLDMITQMSSSSACQTIQLCPL</sequence>
<gene>
    <name evidence="4" type="ORF">EWB00_010679</name>
</gene>
<dbReference type="Proteomes" id="UP000311919">
    <property type="component" value="Unassembled WGS sequence"/>
</dbReference>
<dbReference type="PROSITE" id="PS50015">
    <property type="entry name" value="SAP_B"/>
    <property type="match status" value="1"/>
</dbReference>
<evidence type="ECO:0000256" key="2">
    <source>
        <dbReference type="SAM" id="SignalP"/>
    </source>
</evidence>
<keyword evidence="1" id="KW-1015">Disulfide bond</keyword>
<proteinExistence type="predicted"/>
<dbReference type="Gene3D" id="1.10.225.10">
    <property type="entry name" value="Saposin-like"/>
    <property type="match status" value="1"/>
</dbReference>
<evidence type="ECO:0000313" key="5">
    <source>
        <dbReference type="Proteomes" id="UP000311919"/>
    </source>
</evidence>
<dbReference type="SUPFAM" id="SSF47862">
    <property type="entry name" value="Saposin"/>
    <property type="match status" value="1"/>
</dbReference>
<keyword evidence="2" id="KW-0732">Signal</keyword>
<feature type="domain" description="Saposin B-type" evidence="3">
    <location>
        <begin position="137"/>
        <end position="214"/>
    </location>
</feature>
<evidence type="ECO:0000313" key="4">
    <source>
        <dbReference type="EMBL" id="TNN17994.1"/>
    </source>
</evidence>
<dbReference type="SMART" id="SM00741">
    <property type="entry name" value="SapB"/>
    <property type="match status" value="1"/>
</dbReference>
<dbReference type="OrthoDB" id="6235791at2759"/>
<organism evidence="4 5">
    <name type="scientific">Schistosoma japonicum</name>
    <name type="common">Blood fluke</name>
    <dbReference type="NCBI Taxonomy" id="6182"/>
    <lineage>
        <taxon>Eukaryota</taxon>
        <taxon>Metazoa</taxon>
        <taxon>Spiralia</taxon>
        <taxon>Lophotrochozoa</taxon>
        <taxon>Platyhelminthes</taxon>
        <taxon>Trematoda</taxon>
        <taxon>Digenea</taxon>
        <taxon>Strigeidida</taxon>
        <taxon>Schistosomatoidea</taxon>
        <taxon>Schistosomatidae</taxon>
        <taxon>Schistosoma</taxon>
    </lineage>
</organism>
<dbReference type="InterPro" id="IPR008139">
    <property type="entry name" value="SaposinB_dom"/>
</dbReference>
<evidence type="ECO:0000256" key="1">
    <source>
        <dbReference type="ARBA" id="ARBA00023157"/>
    </source>
</evidence>
<name>A0A4Z2DN66_SCHJA</name>
<reference evidence="4 5" key="1">
    <citation type="submission" date="2019-03" db="EMBL/GenBank/DDBJ databases">
        <title>An improved genome assembly of the fluke Schistosoma japonicum.</title>
        <authorList>
            <person name="Hu W."/>
            <person name="Luo F."/>
            <person name="Yin M."/>
            <person name="Mo X."/>
            <person name="Sun C."/>
            <person name="Wu Q."/>
            <person name="Zhu B."/>
            <person name="Xiang M."/>
            <person name="Wang J."/>
            <person name="Wang Y."/>
            <person name="Zhang T."/>
            <person name="Xu B."/>
            <person name="Zheng H."/>
            <person name="Feng Z."/>
        </authorList>
    </citation>
    <scope>NUCLEOTIDE SEQUENCE [LARGE SCALE GENOMIC DNA]</scope>
    <source>
        <strain evidence="4">HuSjv2</strain>
        <tissue evidence="4">Worms</tissue>
    </source>
</reference>
<dbReference type="InterPro" id="IPR011001">
    <property type="entry name" value="Saposin-like"/>
</dbReference>
<feature type="signal peptide" evidence="2">
    <location>
        <begin position="1"/>
        <end position="18"/>
    </location>
</feature>
<comment type="caution">
    <text evidence="4">The sequence shown here is derived from an EMBL/GenBank/DDBJ whole genome shotgun (WGS) entry which is preliminary data.</text>
</comment>
<dbReference type="EMBL" id="SKCS01000084">
    <property type="protein sequence ID" value="TNN17994.1"/>
    <property type="molecule type" value="Genomic_DNA"/>
</dbReference>